<dbReference type="Pfam" id="PF13966">
    <property type="entry name" value="zf-RVT"/>
    <property type="match status" value="1"/>
</dbReference>
<sequence length="251" mass="28536">MHDSLPTRQILRNRGIIDFGLCPLCNCEEESTSHLFLLCPFARACWHGLPLAVHTSDLIGISMQQWLRELIVSHNLDDEVFMEYMQNIFITLWTIWTHRNMVVHEETTKSHGSCPKSSKFVLQKCLAYEAKDLQGVIRLYGVASSKAGSTNGAVQEALMEAVITAKNYEFHRILFSTDNKNLVQLLNKSKNPAWQERSLITDMEFLYQSGLVSVVCNLLVVPKCVLDFVYVAAKLAIRMPSHHSWVDPTLL</sequence>
<dbReference type="AlphaFoldDB" id="A0AAW2DYR1"/>
<feature type="domain" description="Reverse transcriptase zinc-binding" evidence="1">
    <location>
        <begin position="2"/>
        <end position="46"/>
    </location>
</feature>
<dbReference type="Proteomes" id="UP001459277">
    <property type="component" value="Unassembled WGS sequence"/>
</dbReference>
<accession>A0AAW2DYR1</accession>
<keyword evidence="3" id="KW-1185">Reference proteome</keyword>
<protein>
    <recommendedName>
        <fullName evidence="1">Reverse transcriptase zinc-binding domain-containing protein</fullName>
    </recommendedName>
</protein>
<organism evidence="2 3">
    <name type="scientific">Lithocarpus litseifolius</name>
    <dbReference type="NCBI Taxonomy" id="425828"/>
    <lineage>
        <taxon>Eukaryota</taxon>
        <taxon>Viridiplantae</taxon>
        <taxon>Streptophyta</taxon>
        <taxon>Embryophyta</taxon>
        <taxon>Tracheophyta</taxon>
        <taxon>Spermatophyta</taxon>
        <taxon>Magnoliopsida</taxon>
        <taxon>eudicotyledons</taxon>
        <taxon>Gunneridae</taxon>
        <taxon>Pentapetalae</taxon>
        <taxon>rosids</taxon>
        <taxon>fabids</taxon>
        <taxon>Fagales</taxon>
        <taxon>Fagaceae</taxon>
        <taxon>Lithocarpus</taxon>
    </lineage>
</organism>
<name>A0AAW2DYR1_9ROSI</name>
<dbReference type="InterPro" id="IPR026960">
    <property type="entry name" value="RVT-Znf"/>
</dbReference>
<comment type="caution">
    <text evidence="2">The sequence shown here is derived from an EMBL/GenBank/DDBJ whole genome shotgun (WGS) entry which is preliminary data.</text>
</comment>
<evidence type="ECO:0000259" key="1">
    <source>
        <dbReference type="Pfam" id="PF13966"/>
    </source>
</evidence>
<dbReference type="EMBL" id="JAZDWU010000001">
    <property type="protein sequence ID" value="KAL0014559.1"/>
    <property type="molecule type" value="Genomic_DNA"/>
</dbReference>
<evidence type="ECO:0000313" key="2">
    <source>
        <dbReference type="EMBL" id="KAL0014559.1"/>
    </source>
</evidence>
<proteinExistence type="predicted"/>
<evidence type="ECO:0000313" key="3">
    <source>
        <dbReference type="Proteomes" id="UP001459277"/>
    </source>
</evidence>
<gene>
    <name evidence="2" type="ORF">SO802_001628</name>
</gene>
<reference evidence="2 3" key="1">
    <citation type="submission" date="2024-01" db="EMBL/GenBank/DDBJ databases">
        <title>A telomere-to-telomere, gap-free genome of sweet tea (Lithocarpus litseifolius).</title>
        <authorList>
            <person name="Zhou J."/>
        </authorList>
    </citation>
    <scope>NUCLEOTIDE SEQUENCE [LARGE SCALE GENOMIC DNA]</scope>
    <source>
        <strain evidence="2">Zhou-2022a</strain>
        <tissue evidence="2">Leaf</tissue>
    </source>
</reference>